<comment type="cofactor">
    <cofactor evidence="7">
        <name>Fe(2+)</name>
        <dbReference type="ChEBI" id="CHEBI:29033"/>
    </cofactor>
    <text evidence="7">Binds 1 Fe(2+) ion per subunit.</text>
</comment>
<evidence type="ECO:0000313" key="11">
    <source>
        <dbReference type="Proteomes" id="UP000029870"/>
    </source>
</evidence>
<dbReference type="GeneID" id="60655909"/>
<evidence type="ECO:0000256" key="3">
    <source>
        <dbReference type="ARBA" id="ARBA00022723"/>
    </source>
</evidence>
<feature type="compositionally biased region" description="Basic and acidic residues" evidence="8">
    <location>
        <begin position="527"/>
        <end position="538"/>
    </location>
</feature>
<dbReference type="PANTHER" id="PTHR11735:SF6">
    <property type="entry name" value="TRNA N6-ADENOSINE THREONYLCARBAMOYLTRANSFERASE, MITOCHONDRIAL"/>
    <property type="match status" value="1"/>
</dbReference>
<dbReference type="PANTHER" id="PTHR11735">
    <property type="entry name" value="TRNA N6-ADENOSINE THREONYLCARBAMOYLTRANSFERASE"/>
    <property type="match status" value="1"/>
</dbReference>
<evidence type="ECO:0000313" key="10">
    <source>
        <dbReference type="EMBL" id="TLE04993.1"/>
    </source>
</evidence>
<dbReference type="GO" id="GO:0005737">
    <property type="term" value="C:cytoplasm"/>
    <property type="evidence" value="ECO:0007669"/>
    <property type="project" value="UniProtKB-SubCell"/>
</dbReference>
<dbReference type="PRINTS" id="PR00789">
    <property type="entry name" value="OSIALOPTASE"/>
</dbReference>
<gene>
    <name evidence="7 10" type="primary">tsaD</name>
    <name evidence="10" type="ORF">LS77_004965</name>
</gene>
<comment type="subcellular location">
    <subcellularLocation>
        <location evidence="7">Cytoplasm</location>
    </subcellularLocation>
</comment>
<feature type="binding site" evidence="7">
    <location>
        <begin position="132"/>
        <end position="136"/>
    </location>
    <ligand>
        <name>substrate</name>
    </ligand>
</feature>
<dbReference type="NCBIfam" id="TIGR00329">
    <property type="entry name" value="gcp_kae1"/>
    <property type="match status" value="1"/>
</dbReference>
<evidence type="ECO:0000259" key="9">
    <source>
        <dbReference type="Pfam" id="PF00814"/>
    </source>
</evidence>
<feature type="binding site" evidence="7">
    <location>
        <position position="287"/>
    </location>
    <ligand>
        <name>substrate</name>
    </ligand>
</feature>
<evidence type="ECO:0000256" key="8">
    <source>
        <dbReference type="SAM" id="MobiDB-lite"/>
    </source>
</evidence>
<dbReference type="Gene3D" id="3.30.420.40">
    <property type="match status" value="2"/>
</dbReference>
<evidence type="ECO:0000256" key="4">
    <source>
        <dbReference type="ARBA" id="ARBA00023004"/>
    </source>
</evidence>
<dbReference type="InterPro" id="IPR017861">
    <property type="entry name" value="KAE1/TsaD"/>
</dbReference>
<feature type="binding site" evidence="7">
    <location>
        <position position="178"/>
    </location>
    <ligand>
        <name>substrate</name>
    </ligand>
</feature>
<dbReference type="NCBIfam" id="TIGR03723">
    <property type="entry name" value="T6A_TsaD_YgjD"/>
    <property type="match status" value="1"/>
</dbReference>
<dbReference type="RefSeq" id="WP_004084558.1">
    <property type="nucleotide sequence ID" value="NZ_JAERIZ010000005.1"/>
</dbReference>
<protein>
    <recommendedName>
        <fullName evidence="7">tRNA N6-adenosine threonylcarbamoyltransferase</fullName>
        <ecNumber evidence="7">2.3.1.234</ecNumber>
    </recommendedName>
    <alternativeName>
        <fullName evidence="7">N6-L-threonylcarbamoyladenine synthase</fullName>
        <shortName evidence="7">t(6)A synthase</shortName>
    </alternativeName>
    <alternativeName>
        <fullName evidence="7">t(6)A37 threonylcarbamoyladenosine biosynthesis protein TsaD</fullName>
    </alternativeName>
    <alternativeName>
        <fullName evidence="7">tRNA threonylcarbamoyladenosine biosynthesis protein TsaD</fullName>
    </alternativeName>
</protein>
<keyword evidence="7" id="KW-0963">Cytoplasm</keyword>
<feature type="binding site" evidence="7">
    <location>
        <position position="315"/>
    </location>
    <ligand>
        <name>Fe cation</name>
        <dbReference type="ChEBI" id="CHEBI:24875"/>
    </ligand>
</feature>
<dbReference type="EC" id="2.3.1.234" evidence="7"/>
<comment type="similarity">
    <text evidence="7">Belongs to the KAE1 / TsaD family.</text>
</comment>
<dbReference type="InterPro" id="IPR017860">
    <property type="entry name" value="Peptidase_M22_CS"/>
</dbReference>
<evidence type="ECO:0000256" key="1">
    <source>
        <dbReference type="ARBA" id="ARBA00022679"/>
    </source>
</evidence>
<feature type="binding site" evidence="7">
    <location>
        <position position="114"/>
    </location>
    <ligand>
        <name>Fe cation</name>
        <dbReference type="ChEBI" id="CHEBI:24875"/>
    </ligand>
</feature>
<dbReference type="AlphaFoldDB" id="A0A6D2CAT3"/>
<evidence type="ECO:0000256" key="2">
    <source>
        <dbReference type="ARBA" id="ARBA00022694"/>
    </source>
</evidence>
<sequence length="538" mass="59650">MRILSIESSCDDSALAYTDGDSTKLLWHEKISQEVSHSHYGGVVPELASRLFARDLVQLLENFKQNFSLKDITHIAVTNEPGLSTSLLEGVIMAKALALSLNIPLLGINHLKGHIYSLFIEAEAILPLCVLLVSGGHTMLLECYSYNDMRVIANTLDDSFGECYDKAAKMLGLGYPGGLIIDSMAQMALKENIAPIALPIPLVNQNIQSFSFSGLKNAFRLQLEKMELKTLIQDSKTQDIKNSTQAKALALGLQESATTHLIQKCRSYMKQNSHIKHFAIVGGASANSMLREKAQAVSSQFDKKLLMSELKYCSDNAAMIGRAAIAKIQYESVMDMESKSSINEAIWNLDSPPNGRVQGLGCNSWNLDSKDYNLDHATHLDLKQTLDSNKIACRIERSEISKSIDSKKDISCLRTRTSKALAHTCKYDKIADSSDCHVEQSETSSMESKKDFSPFSKAHTICKDFCKSGFVASPLHAHTCKYDKITESIQNKDSIHNTNKTIQNLDSKIYNPLSLQVSPRNTEIDTDPNRESKNPYSH</sequence>
<dbReference type="HAMAP" id="MF_01445">
    <property type="entry name" value="TsaD"/>
    <property type="match status" value="1"/>
</dbReference>
<dbReference type="GO" id="GO:0061711">
    <property type="term" value="F:tRNA N(6)-L-threonylcarbamoyladenine synthase activity"/>
    <property type="evidence" value="ECO:0007669"/>
    <property type="project" value="UniProtKB-EC"/>
</dbReference>
<comment type="caution">
    <text evidence="10">The sequence shown here is derived from an EMBL/GenBank/DDBJ whole genome shotgun (WGS) entry which is preliminary data.</text>
</comment>
<accession>A0A6D2CAT3</accession>
<feature type="domain" description="Gcp-like" evidence="9">
    <location>
        <begin position="26"/>
        <end position="321"/>
    </location>
</feature>
<dbReference type="InterPro" id="IPR043129">
    <property type="entry name" value="ATPase_NBD"/>
</dbReference>
<proteinExistence type="inferred from homology"/>
<reference evidence="10 11" key="1">
    <citation type="journal article" date="2014" name="Genome Announc.">
        <title>Draft genome sequences of eight enterohepatic helicobacter species isolated from both laboratory and wild rodents.</title>
        <authorList>
            <person name="Sheh A."/>
            <person name="Shen Z."/>
            <person name="Fox J.G."/>
        </authorList>
    </citation>
    <scope>NUCLEOTIDE SEQUENCE [LARGE SCALE GENOMIC DNA]</scope>
    <source>
        <strain evidence="10 11">Missouri</strain>
    </source>
</reference>
<dbReference type="Pfam" id="PF00814">
    <property type="entry name" value="TsaD"/>
    <property type="match status" value="1"/>
</dbReference>
<keyword evidence="1 7" id="KW-0808">Transferase</keyword>
<dbReference type="GO" id="GO:0005506">
    <property type="term" value="F:iron ion binding"/>
    <property type="evidence" value="ECO:0007669"/>
    <property type="project" value="UniProtKB-UniRule"/>
</dbReference>
<comment type="function">
    <text evidence="7">Required for the formation of a threonylcarbamoyl group on adenosine at position 37 (t(6)A37) in tRNAs that read codons beginning with adenine. Is involved in the transfer of the threonylcarbamoyl moiety of threonylcarbamoyl-AMP (TC-AMP) to the N6 group of A37, together with TsaE and TsaB. TsaD likely plays a direct catalytic role in this reaction.</text>
</comment>
<dbReference type="InterPro" id="IPR022450">
    <property type="entry name" value="TsaD"/>
</dbReference>
<keyword evidence="2 7" id="KW-0819">tRNA processing</keyword>
<name>A0A6D2CAT3_9HELI</name>
<dbReference type="PROSITE" id="PS01016">
    <property type="entry name" value="GLYCOPROTEASE"/>
    <property type="match status" value="1"/>
</dbReference>
<dbReference type="SUPFAM" id="SSF53067">
    <property type="entry name" value="Actin-like ATPase domain"/>
    <property type="match status" value="2"/>
</dbReference>
<evidence type="ECO:0000256" key="5">
    <source>
        <dbReference type="ARBA" id="ARBA00023315"/>
    </source>
</evidence>
<comment type="catalytic activity">
    <reaction evidence="6 7">
        <text>L-threonylcarbamoyladenylate + adenosine(37) in tRNA = N(6)-L-threonylcarbamoyladenosine(37) in tRNA + AMP + H(+)</text>
        <dbReference type="Rhea" id="RHEA:37059"/>
        <dbReference type="Rhea" id="RHEA-COMP:10162"/>
        <dbReference type="Rhea" id="RHEA-COMP:10163"/>
        <dbReference type="ChEBI" id="CHEBI:15378"/>
        <dbReference type="ChEBI" id="CHEBI:73682"/>
        <dbReference type="ChEBI" id="CHEBI:74411"/>
        <dbReference type="ChEBI" id="CHEBI:74418"/>
        <dbReference type="ChEBI" id="CHEBI:456215"/>
        <dbReference type="EC" id="2.3.1.234"/>
    </reaction>
</comment>
<evidence type="ECO:0000256" key="7">
    <source>
        <dbReference type="HAMAP-Rule" id="MF_01445"/>
    </source>
</evidence>
<organism evidence="10 11">
    <name type="scientific">Helicobacter bilis</name>
    <dbReference type="NCBI Taxonomy" id="37372"/>
    <lineage>
        <taxon>Bacteria</taxon>
        <taxon>Pseudomonadati</taxon>
        <taxon>Campylobacterota</taxon>
        <taxon>Epsilonproteobacteria</taxon>
        <taxon>Campylobacterales</taxon>
        <taxon>Helicobacteraceae</taxon>
        <taxon>Helicobacter</taxon>
    </lineage>
</organism>
<dbReference type="EMBL" id="JRPH02000011">
    <property type="protein sequence ID" value="TLE04993.1"/>
    <property type="molecule type" value="Genomic_DNA"/>
</dbReference>
<dbReference type="Proteomes" id="UP000029870">
    <property type="component" value="Unassembled WGS sequence"/>
</dbReference>
<dbReference type="GO" id="GO:0002949">
    <property type="term" value="P:tRNA threonylcarbamoyladenosine modification"/>
    <property type="evidence" value="ECO:0007669"/>
    <property type="project" value="UniProtKB-UniRule"/>
</dbReference>
<feature type="binding site" evidence="7">
    <location>
        <position position="165"/>
    </location>
    <ligand>
        <name>substrate</name>
    </ligand>
</feature>
<keyword evidence="5 7" id="KW-0012">Acyltransferase</keyword>
<feature type="binding site" evidence="7">
    <location>
        <position position="182"/>
    </location>
    <ligand>
        <name>substrate</name>
    </ligand>
</feature>
<evidence type="ECO:0000256" key="6">
    <source>
        <dbReference type="ARBA" id="ARBA00048117"/>
    </source>
</evidence>
<dbReference type="InterPro" id="IPR000905">
    <property type="entry name" value="Gcp-like_dom"/>
</dbReference>
<keyword evidence="4 7" id="KW-0408">Iron</keyword>
<keyword evidence="3 7" id="KW-0479">Metal-binding</keyword>
<feature type="binding site" evidence="7">
    <location>
        <position position="110"/>
    </location>
    <ligand>
        <name>Fe cation</name>
        <dbReference type="ChEBI" id="CHEBI:24875"/>
    </ligand>
</feature>
<feature type="region of interest" description="Disordered" evidence="8">
    <location>
        <begin position="516"/>
        <end position="538"/>
    </location>
</feature>